<evidence type="ECO:0000313" key="2">
    <source>
        <dbReference type="Proteomes" id="UP000235145"/>
    </source>
</evidence>
<dbReference type="PANTHER" id="PTHR46481:SF11">
    <property type="entry name" value="ZINC FINGER BED DOMAIN-CONTAINING PROTEIN RICESLEEPER 2-LIKE"/>
    <property type="match status" value="1"/>
</dbReference>
<proteinExistence type="predicted"/>
<sequence length="167" mass="19237">MEEIASASEKQHPSTLIGSTNVEVEHNNTSPHEQNQKNGTKHLLVHLEKCLAKGQTDIQKICLVSNLKTEFSTYVYNEKDSRDALDKMVILHEYPLSIVEHIGFKKFKRTIQPLFKSPCRNILKSDIKNVYVMEKSKFIQNIEKLQGRIAITIDMWTSTNKTNMSLY</sequence>
<comment type="caution">
    <text evidence="1">The sequence shown here is derived from an EMBL/GenBank/DDBJ whole genome shotgun (WGS) entry which is preliminary data.</text>
</comment>
<dbReference type="Proteomes" id="UP000235145">
    <property type="component" value="Unassembled WGS sequence"/>
</dbReference>
<keyword evidence="2" id="KW-1185">Reference proteome</keyword>
<accession>A0A9R1XWL8</accession>
<dbReference type="InterPro" id="IPR052035">
    <property type="entry name" value="ZnF_BED_domain_contain"/>
</dbReference>
<gene>
    <name evidence="1" type="ORF">LSAT_V11C100032590</name>
</gene>
<organism evidence="1 2">
    <name type="scientific">Lactuca sativa</name>
    <name type="common">Garden lettuce</name>
    <dbReference type="NCBI Taxonomy" id="4236"/>
    <lineage>
        <taxon>Eukaryota</taxon>
        <taxon>Viridiplantae</taxon>
        <taxon>Streptophyta</taxon>
        <taxon>Embryophyta</taxon>
        <taxon>Tracheophyta</taxon>
        <taxon>Spermatophyta</taxon>
        <taxon>Magnoliopsida</taxon>
        <taxon>eudicotyledons</taxon>
        <taxon>Gunneridae</taxon>
        <taxon>Pentapetalae</taxon>
        <taxon>asterids</taxon>
        <taxon>campanulids</taxon>
        <taxon>Asterales</taxon>
        <taxon>Asteraceae</taxon>
        <taxon>Cichorioideae</taxon>
        <taxon>Cichorieae</taxon>
        <taxon>Lactucinae</taxon>
        <taxon>Lactuca</taxon>
    </lineage>
</organism>
<dbReference type="EMBL" id="NBSK02000001">
    <property type="protein sequence ID" value="KAJ0224869.1"/>
    <property type="molecule type" value="Genomic_DNA"/>
</dbReference>
<reference evidence="1 2" key="1">
    <citation type="journal article" date="2017" name="Nat. Commun.">
        <title>Genome assembly with in vitro proximity ligation data and whole-genome triplication in lettuce.</title>
        <authorList>
            <person name="Reyes-Chin-Wo S."/>
            <person name="Wang Z."/>
            <person name="Yang X."/>
            <person name="Kozik A."/>
            <person name="Arikit S."/>
            <person name="Song C."/>
            <person name="Xia L."/>
            <person name="Froenicke L."/>
            <person name="Lavelle D.O."/>
            <person name="Truco M.J."/>
            <person name="Xia R."/>
            <person name="Zhu S."/>
            <person name="Xu C."/>
            <person name="Xu H."/>
            <person name="Xu X."/>
            <person name="Cox K."/>
            <person name="Korf I."/>
            <person name="Meyers B.C."/>
            <person name="Michelmore R.W."/>
        </authorList>
    </citation>
    <scope>NUCLEOTIDE SEQUENCE [LARGE SCALE GENOMIC DNA]</scope>
    <source>
        <strain evidence="2">cv. Salinas</strain>
        <tissue evidence="1">Seedlings</tissue>
    </source>
</reference>
<dbReference type="AlphaFoldDB" id="A0A9R1XWL8"/>
<protein>
    <recommendedName>
        <fullName evidence="3">hAT-like transposase RNase-H fold domain-containing protein</fullName>
    </recommendedName>
</protein>
<name>A0A9R1XWL8_LACSA</name>
<evidence type="ECO:0008006" key="3">
    <source>
        <dbReference type="Google" id="ProtNLM"/>
    </source>
</evidence>
<evidence type="ECO:0000313" key="1">
    <source>
        <dbReference type="EMBL" id="KAJ0224869.1"/>
    </source>
</evidence>
<dbReference type="PANTHER" id="PTHR46481">
    <property type="entry name" value="ZINC FINGER BED DOMAIN-CONTAINING PROTEIN 4"/>
    <property type="match status" value="1"/>
</dbReference>